<feature type="transmembrane region" description="Helical" evidence="7">
    <location>
        <begin position="44"/>
        <end position="68"/>
    </location>
</feature>
<dbReference type="Gene3D" id="1.20.1540.10">
    <property type="entry name" value="Rhomboid-like"/>
    <property type="match status" value="1"/>
</dbReference>
<dbReference type="InterPro" id="IPR022764">
    <property type="entry name" value="Peptidase_S54_rhomboid_dom"/>
</dbReference>
<keyword evidence="3 7" id="KW-0812">Transmembrane</keyword>
<dbReference type="AlphaFoldDB" id="A0A1I0NN55"/>
<protein>
    <submittedName>
        <fullName evidence="9">Rhomboid family protein</fullName>
    </submittedName>
</protein>
<evidence type="ECO:0000256" key="4">
    <source>
        <dbReference type="ARBA" id="ARBA00022801"/>
    </source>
</evidence>
<dbReference type="GO" id="GO:0004252">
    <property type="term" value="F:serine-type endopeptidase activity"/>
    <property type="evidence" value="ECO:0007669"/>
    <property type="project" value="InterPro"/>
</dbReference>
<dbReference type="Pfam" id="PF01694">
    <property type="entry name" value="Rhomboid"/>
    <property type="match status" value="1"/>
</dbReference>
<evidence type="ECO:0000256" key="5">
    <source>
        <dbReference type="ARBA" id="ARBA00022989"/>
    </source>
</evidence>
<dbReference type="Proteomes" id="UP000199437">
    <property type="component" value="Unassembled WGS sequence"/>
</dbReference>
<dbReference type="GO" id="GO:0016020">
    <property type="term" value="C:membrane"/>
    <property type="evidence" value="ECO:0007669"/>
    <property type="project" value="UniProtKB-SubCell"/>
</dbReference>
<evidence type="ECO:0000256" key="6">
    <source>
        <dbReference type="ARBA" id="ARBA00023136"/>
    </source>
</evidence>
<dbReference type="InterPro" id="IPR035952">
    <property type="entry name" value="Rhomboid-like_sf"/>
</dbReference>
<dbReference type="InterPro" id="IPR050925">
    <property type="entry name" value="Rhomboid_protease_S54"/>
</dbReference>
<evidence type="ECO:0000256" key="1">
    <source>
        <dbReference type="ARBA" id="ARBA00004141"/>
    </source>
</evidence>
<comment type="subcellular location">
    <subcellularLocation>
        <location evidence="1">Membrane</location>
        <topology evidence="1">Multi-pass membrane protein</topology>
    </subcellularLocation>
</comment>
<sequence>MEFTYGLMIAIGLVTYFAWQKPELHRKLMLNPYNTVYKRQVYRLFTSGFVHNSSIHLFLNLFTLYFFGGAMEKIFAVHFGVLGYAYFLLLFLTAIIVSNIPTTIKYRNQPHYNSLGASGGVSALVLAFILFDPIQELCLYIFICLPGYILGAIFIGYSIFMGKRGKDNINHDAHLYGALYGLLFILILKPSTLESFIKMVF</sequence>
<proteinExistence type="inferred from homology"/>
<dbReference type="GeneID" id="99986065"/>
<reference evidence="10" key="1">
    <citation type="submission" date="2016-10" db="EMBL/GenBank/DDBJ databases">
        <authorList>
            <person name="Varghese N."/>
            <person name="Submissions S."/>
        </authorList>
    </citation>
    <scope>NUCLEOTIDE SEQUENCE [LARGE SCALE GENOMIC DNA]</scope>
    <source>
        <strain evidence="10">CGMCC 1.12402</strain>
    </source>
</reference>
<dbReference type="PANTHER" id="PTHR43731">
    <property type="entry name" value="RHOMBOID PROTEASE"/>
    <property type="match status" value="1"/>
</dbReference>
<feature type="domain" description="Peptidase S54 rhomboid" evidence="8">
    <location>
        <begin position="39"/>
        <end position="188"/>
    </location>
</feature>
<dbReference type="SUPFAM" id="SSF144091">
    <property type="entry name" value="Rhomboid-like"/>
    <property type="match status" value="1"/>
</dbReference>
<evidence type="ECO:0000256" key="7">
    <source>
        <dbReference type="SAM" id="Phobius"/>
    </source>
</evidence>
<dbReference type="STRING" id="1267423.SAMN05216290_1335"/>
<evidence type="ECO:0000313" key="10">
    <source>
        <dbReference type="Proteomes" id="UP000199437"/>
    </source>
</evidence>
<name>A0A1I0NN55_9BACT</name>
<evidence type="ECO:0000256" key="3">
    <source>
        <dbReference type="ARBA" id="ARBA00022692"/>
    </source>
</evidence>
<feature type="transmembrane region" description="Helical" evidence="7">
    <location>
        <begin position="6"/>
        <end position="24"/>
    </location>
</feature>
<dbReference type="PANTHER" id="PTHR43731:SF14">
    <property type="entry name" value="PRESENILIN-ASSOCIATED RHOMBOID-LIKE PROTEIN, MITOCHONDRIAL"/>
    <property type="match status" value="1"/>
</dbReference>
<keyword evidence="4" id="KW-0378">Hydrolase</keyword>
<dbReference type="RefSeq" id="WP_245733500.1">
    <property type="nucleotide sequence ID" value="NZ_FOIR01000001.1"/>
</dbReference>
<feature type="transmembrane region" description="Helical" evidence="7">
    <location>
        <begin position="173"/>
        <end position="191"/>
    </location>
</feature>
<feature type="transmembrane region" description="Helical" evidence="7">
    <location>
        <begin position="74"/>
        <end position="100"/>
    </location>
</feature>
<evidence type="ECO:0000313" key="9">
    <source>
        <dbReference type="EMBL" id="SEW02841.1"/>
    </source>
</evidence>
<organism evidence="9 10">
    <name type="scientific">Roseivirga pacifica</name>
    <dbReference type="NCBI Taxonomy" id="1267423"/>
    <lineage>
        <taxon>Bacteria</taxon>
        <taxon>Pseudomonadati</taxon>
        <taxon>Bacteroidota</taxon>
        <taxon>Cytophagia</taxon>
        <taxon>Cytophagales</taxon>
        <taxon>Roseivirgaceae</taxon>
        <taxon>Roseivirga</taxon>
    </lineage>
</organism>
<feature type="transmembrane region" description="Helical" evidence="7">
    <location>
        <begin position="112"/>
        <end position="131"/>
    </location>
</feature>
<keyword evidence="5 7" id="KW-1133">Transmembrane helix</keyword>
<comment type="similarity">
    <text evidence="2">Belongs to the peptidase S54 family.</text>
</comment>
<dbReference type="EMBL" id="FOIR01000001">
    <property type="protein sequence ID" value="SEW02841.1"/>
    <property type="molecule type" value="Genomic_DNA"/>
</dbReference>
<gene>
    <name evidence="9" type="ORF">SAMN05216290_1335</name>
</gene>
<evidence type="ECO:0000259" key="8">
    <source>
        <dbReference type="Pfam" id="PF01694"/>
    </source>
</evidence>
<feature type="transmembrane region" description="Helical" evidence="7">
    <location>
        <begin position="137"/>
        <end position="161"/>
    </location>
</feature>
<accession>A0A1I0NN55</accession>
<keyword evidence="10" id="KW-1185">Reference proteome</keyword>
<keyword evidence="6 7" id="KW-0472">Membrane</keyword>
<evidence type="ECO:0000256" key="2">
    <source>
        <dbReference type="ARBA" id="ARBA00009045"/>
    </source>
</evidence>